<gene>
    <name evidence="2" type="ORF">H4W34_001341</name>
</gene>
<proteinExistence type="predicted"/>
<evidence type="ECO:0000313" key="3">
    <source>
        <dbReference type="Proteomes" id="UP000627838"/>
    </source>
</evidence>
<dbReference type="EMBL" id="JADBDZ010000001">
    <property type="protein sequence ID" value="MBE1531508.1"/>
    <property type="molecule type" value="Genomic_DNA"/>
</dbReference>
<keyword evidence="3" id="KW-1185">Reference proteome</keyword>
<dbReference type="RefSeq" id="WP_192758366.1">
    <property type="nucleotide sequence ID" value="NZ_JADBDZ010000001.1"/>
</dbReference>
<evidence type="ECO:0000313" key="2">
    <source>
        <dbReference type="EMBL" id="MBE1531508.1"/>
    </source>
</evidence>
<feature type="transmembrane region" description="Helical" evidence="1">
    <location>
        <begin position="114"/>
        <end position="134"/>
    </location>
</feature>
<feature type="transmembrane region" description="Helical" evidence="1">
    <location>
        <begin position="48"/>
        <end position="67"/>
    </location>
</feature>
<keyword evidence="1" id="KW-0472">Membrane</keyword>
<protein>
    <recommendedName>
        <fullName evidence="4">DUF2269 family protein</fullName>
    </recommendedName>
</protein>
<reference evidence="2 3" key="1">
    <citation type="submission" date="2020-10" db="EMBL/GenBank/DDBJ databases">
        <title>Sequencing the genomes of 1000 actinobacteria strains.</title>
        <authorList>
            <person name="Klenk H.-P."/>
        </authorList>
    </citation>
    <scope>NUCLEOTIDE SEQUENCE [LARGE SCALE GENOMIC DNA]</scope>
    <source>
        <strain evidence="2 3">DSM 46744</strain>
    </source>
</reference>
<dbReference type="Proteomes" id="UP000627838">
    <property type="component" value="Unassembled WGS sequence"/>
</dbReference>
<name>A0ABR9JLW9_9ACTN</name>
<accession>A0ABR9JLW9</accession>
<sequence>MTDLLLTLHVLAAILAIGPVSVAGSLFPRYAREGNAGVMALLHRICRSYALVGVAVPVFGFATGATLGALTQAWLLTSIALTAAAAALLAFAVLPVQGRVLAGQVPGERAAGRLAMVTGIFNLLWTIVAVLMIVRPGA</sequence>
<comment type="caution">
    <text evidence="2">The sequence shown here is derived from an EMBL/GenBank/DDBJ whole genome shotgun (WGS) entry which is preliminary data.</text>
</comment>
<keyword evidence="1" id="KW-0812">Transmembrane</keyword>
<evidence type="ECO:0000256" key="1">
    <source>
        <dbReference type="SAM" id="Phobius"/>
    </source>
</evidence>
<keyword evidence="1" id="KW-1133">Transmembrane helix</keyword>
<evidence type="ECO:0008006" key="4">
    <source>
        <dbReference type="Google" id="ProtNLM"/>
    </source>
</evidence>
<organism evidence="2 3">
    <name type="scientific">Actinomadura algeriensis</name>
    <dbReference type="NCBI Taxonomy" id="1679523"/>
    <lineage>
        <taxon>Bacteria</taxon>
        <taxon>Bacillati</taxon>
        <taxon>Actinomycetota</taxon>
        <taxon>Actinomycetes</taxon>
        <taxon>Streptosporangiales</taxon>
        <taxon>Thermomonosporaceae</taxon>
        <taxon>Actinomadura</taxon>
    </lineage>
</organism>
<feature type="transmembrane region" description="Helical" evidence="1">
    <location>
        <begin position="74"/>
        <end position="94"/>
    </location>
</feature>